<proteinExistence type="predicted"/>
<dbReference type="EMBL" id="KQ964443">
    <property type="protein sequence ID" value="KXN73007.1"/>
    <property type="molecule type" value="Genomic_DNA"/>
</dbReference>
<evidence type="ECO:0000313" key="4">
    <source>
        <dbReference type="Proteomes" id="UP000070444"/>
    </source>
</evidence>
<evidence type="ECO:0000256" key="1">
    <source>
        <dbReference type="SAM" id="MobiDB-lite"/>
    </source>
</evidence>
<dbReference type="AlphaFoldDB" id="A0A137PDD3"/>
<keyword evidence="4" id="KW-1185">Reference proteome</keyword>
<reference evidence="3 4" key="1">
    <citation type="journal article" date="2015" name="Genome Biol. Evol.">
        <title>Phylogenomic analyses indicate that early fungi evolved digesting cell walls of algal ancestors of land plants.</title>
        <authorList>
            <person name="Chang Y."/>
            <person name="Wang S."/>
            <person name="Sekimoto S."/>
            <person name="Aerts A.L."/>
            <person name="Choi C."/>
            <person name="Clum A."/>
            <person name="LaButti K.M."/>
            <person name="Lindquist E.A."/>
            <person name="Yee Ngan C."/>
            <person name="Ohm R.A."/>
            <person name="Salamov A.A."/>
            <person name="Grigoriev I.V."/>
            <person name="Spatafora J.W."/>
            <person name="Berbee M.L."/>
        </authorList>
    </citation>
    <scope>NUCLEOTIDE SEQUENCE [LARGE SCALE GENOMIC DNA]</scope>
    <source>
        <strain evidence="3 4">NRRL 28638</strain>
    </source>
</reference>
<dbReference type="GO" id="GO:0005634">
    <property type="term" value="C:nucleus"/>
    <property type="evidence" value="ECO:0007669"/>
    <property type="project" value="TreeGrafter"/>
</dbReference>
<dbReference type="PANTHER" id="PTHR34761">
    <property type="entry name" value="NUCLEOLUS AND NEURAL PROGENITOR PROTEIN"/>
    <property type="match status" value="1"/>
</dbReference>
<accession>A0A137PDD3</accession>
<dbReference type="OrthoDB" id="114080at2759"/>
<evidence type="ECO:0000259" key="2">
    <source>
        <dbReference type="Pfam" id="PF14780"/>
    </source>
</evidence>
<evidence type="ECO:0000313" key="3">
    <source>
        <dbReference type="EMBL" id="KXN73007.1"/>
    </source>
</evidence>
<feature type="region of interest" description="Disordered" evidence="1">
    <location>
        <begin position="255"/>
        <end position="284"/>
    </location>
</feature>
<gene>
    <name evidence="3" type="ORF">CONCODRAFT_15812</name>
</gene>
<organism evidence="3 4">
    <name type="scientific">Conidiobolus coronatus (strain ATCC 28846 / CBS 209.66 / NRRL 28638)</name>
    <name type="common">Delacroixia coronata</name>
    <dbReference type="NCBI Taxonomy" id="796925"/>
    <lineage>
        <taxon>Eukaryota</taxon>
        <taxon>Fungi</taxon>
        <taxon>Fungi incertae sedis</taxon>
        <taxon>Zoopagomycota</taxon>
        <taxon>Entomophthoromycotina</taxon>
        <taxon>Entomophthoromycetes</taxon>
        <taxon>Entomophthorales</taxon>
        <taxon>Ancylistaceae</taxon>
        <taxon>Conidiobolus</taxon>
    </lineage>
</organism>
<dbReference type="Proteomes" id="UP000070444">
    <property type="component" value="Unassembled WGS sequence"/>
</dbReference>
<dbReference type="InterPro" id="IPR052835">
    <property type="entry name" value="Nepro"/>
</dbReference>
<dbReference type="PANTHER" id="PTHR34761:SF1">
    <property type="entry name" value="NUCLEOLUS AND NEURAL PROGENITOR PROTEIN"/>
    <property type="match status" value="1"/>
</dbReference>
<name>A0A137PDD3_CONC2</name>
<dbReference type="InterPro" id="IPR027951">
    <property type="entry name" value="Nepro_N"/>
</dbReference>
<protein>
    <recommendedName>
        <fullName evidence="2">Nucleolus and neural progenitor protein-like N-terminal domain-containing protein</fullName>
    </recommendedName>
</protein>
<sequence length="284" mass="33540">MSDVQSNTHWNLINLQFPKNLQSISKTQLERQYELNIHKFPQQADQWIKPDNLQFNTIKRCLVNLQVKDYRVEQLIAQKVYYINRNQHKTGKYFKKYEQVLRIVKRLYQMGIEDTCKRILALFYNISNKNQMKSLPNAWSHIPNMDWLKFSIQYFTGVFTLCDKGLGSCELLFNYLVQLLQTQEYVPLAIVLMSIISRLYTYLKLMKADSKLLVLLLTFCVKMTNNESLMNEGWTLKEFLPKPLVNNKREIATEESKAKINGDKPKKKKKKKVINMDDDLGEPI</sequence>
<dbReference type="Pfam" id="PF14780">
    <property type="entry name" value="NEPRO_N"/>
    <property type="match status" value="1"/>
</dbReference>
<dbReference type="STRING" id="796925.A0A137PDD3"/>
<feature type="compositionally biased region" description="Basic and acidic residues" evidence="1">
    <location>
        <begin position="255"/>
        <end position="264"/>
    </location>
</feature>
<feature type="domain" description="Nucleolus and neural progenitor protein-like N-terminal" evidence="2">
    <location>
        <begin position="10"/>
        <end position="204"/>
    </location>
</feature>